<reference evidence="2" key="1">
    <citation type="submission" date="2023-06" db="EMBL/GenBank/DDBJ databases">
        <authorList>
            <person name="Zeman M."/>
            <person name="Kubasova T."/>
            <person name="Jahodarova E."/>
            <person name="Nykrynova M."/>
            <person name="Rychlik I."/>
        </authorList>
    </citation>
    <scope>NUCLEOTIDE SEQUENCE</scope>
    <source>
        <strain evidence="2">ET15</strain>
        <strain evidence="1">ET37</strain>
    </source>
</reference>
<dbReference type="SUPFAM" id="SSF53756">
    <property type="entry name" value="UDP-Glycosyltransferase/glycogen phosphorylase"/>
    <property type="match status" value="1"/>
</dbReference>
<evidence type="ECO:0000313" key="3">
    <source>
        <dbReference type="Proteomes" id="UP001167831"/>
    </source>
</evidence>
<dbReference type="EMBL" id="JAUEIF010000010">
    <property type="protein sequence ID" value="MDN0025958.1"/>
    <property type="molecule type" value="Genomic_DNA"/>
</dbReference>
<dbReference type="RefSeq" id="WP_289825726.1">
    <property type="nucleotide sequence ID" value="NZ_JAUEIE010000010.1"/>
</dbReference>
<dbReference type="EMBL" id="JAUEIE010000010">
    <property type="protein sequence ID" value="MDN0023317.1"/>
    <property type="molecule type" value="Genomic_DNA"/>
</dbReference>
<keyword evidence="3" id="KW-1185">Reference proteome</keyword>
<dbReference type="AlphaFoldDB" id="A0AAW7JRJ0"/>
<dbReference type="Proteomes" id="UP001167831">
    <property type="component" value="Unassembled WGS sequence"/>
</dbReference>
<evidence type="ECO:0000313" key="1">
    <source>
        <dbReference type="EMBL" id="MDN0023317.1"/>
    </source>
</evidence>
<dbReference type="EC" id="2.4.-.-" evidence="2"/>
<accession>A0AAW7JRJ0</accession>
<reference evidence="2" key="2">
    <citation type="submission" date="2023-08" db="EMBL/GenBank/DDBJ databases">
        <title>Identification and characterization of horizontal gene transfer across gut microbiota members of farm animals based on homology search.</title>
        <authorList>
            <person name="Schwarzerova J."/>
            <person name="Nykrynova M."/>
            <person name="Jureckova K."/>
            <person name="Cejkova D."/>
            <person name="Rychlik I."/>
        </authorList>
    </citation>
    <scope>NUCLEOTIDE SEQUENCE</scope>
    <source>
        <strain evidence="2">ET15</strain>
        <strain evidence="1">ET37</strain>
    </source>
</reference>
<gene>
    <name evidence="1" type="ORF">QVN81_09830</name>
    <name evidence="2" type="ORF">QVN84_10575</name>
</gene>
<evidence type="ECO:0000313" key="2">
    <source>
        <dbReference type="EMBL" id="MDN0025958.1"/>
    </source>
</evidence>
<sequence length="387" mass="44859">MDTAKRLKALFVTIYNPLRRDTGGHQRTSLIYDFLKENTDLDTLLLNVSHDKVENTDNFFSYDIDINPSLSERLKGNIKLFSKYFITPKHKKCTEIYKQYTHKTKYDLIYFRFMATAIKCGVEDFSNVIIDVDDAPWQVHKSLSNSHSLSWYKRLYCKLRLPLIEYNSKKLLRSCKYYLTANPDDVFSENGINLPNIPMYISPECNADIPLNKNIMFVGLMKYYPNYEGMNHFIKHIWSEVIKLHSDANLYIVGRGAPDSLAESWQKSKNVHLLGFVENLQDVYDSCSIVVTPIYSGAGTNIKVLEALAMNKICIVSRFALKGFDKILINKEDLLVANNDSEFIDYLNSVLSNLNKYPYLYENGHKKIIEFYSKEKINEILNKTISM</sequence>
<protein>
    <submittedName>
        <fullName evidence="2">Glycosyltransferase</fullName>
        <ecNumber evidence="2">2.4.-.-</ecNumber>
    </submittedName>
</protein>
<keyword evidence="2" id="KW-0328">Glycosyltransferase</keyword>
<dbReference type="Pfam" id="PF13692">
    <property type="entry name" value="Glyco_trans_1_4"/>
    <property type="match status" value="1"/>
</dbReference>
<dbReference type="GO" id="GO:0016757">
    <property type="term" value="F:glycosyltransferase activity"/>
    <property type="evidence" value="ECO:0007669"/>
    <property type="project" value="UniProtKB-KW"/>
</dbReference>
<name>A0AAW7JRJ0_9BACT</name>
<dbReference type="Proteomes" id="UP001168478">
    <property type="component" value="Unassembled WGS sequence"/>
</dbReference>
<organism evidence="2 4">
    <name type="scientific">Leyella lascolaii</name>
    <dbReference type="NCBI Taxonomy" id="1776379"/>
    <lineage>
        <taxon>Bacteria</taxon>
        <taxon>Pseudomonadati</taxon>
        <taxon>Bacteroidota</taxon>
        <taxon>Bacteroidia</taxon>
        <taxon>Bacteroidales</taxon>
        <taxon>Prevotellaceae</taxon>
        <taxon>Leyella</taxon>
    </lineage>
</organism>
<comment type="caution">
    <text evidence="2">The sequence shown here is derived from an EMBL/GenBank/DDBJ whole genome shotgun (WGS) entry which is preliminary data.</text>
</comment>
<evidence type="ECO:0000313" key="4">
    <source>
        <dbReference type="Proteomes" id="UP001168478"/>
    </source>
</evidence>
<keyword evidence="2" id="KW-0808">Transferase</keyword>
<dbReference type="Gene3D" id="3.40.50.2000">
    <property type="entry name" value="Glycogen Phosphorylase B"/>
    <property type="match status" value="2"/>
</dbReference>
<proteinExistence type="predicted"/>